<keyword evidence="3" id="KW-0804">Transcription</keyword>
<dbReference type="InterPro" id="IPR011006">
    <property type="entry name" value="CheY-like_superfamily"/>
</dbReference>
<dbReference type="PATRIC" id="fig|1076.23.peg.3064"/>
<dbReference type="AlphaFoldDB" id="A0A0D7EQ88"/>
<dbReference type="PANTHER" id="PTHR44591">
    <property type="entry name" value="STRESS RESPONSE REGULATOR PROTEIN 1"/>
    <property type="match status" value="1"/>
</dbReference>
<dbReference type="Gene3D" id="3.40.50.2300">
    <property type="match status" value="1"/>
</dbReference>
<protein>
    <submittedName>
        <fullName evidence="6">Chemotaxis protein CheY</fullName>
    </submittedName>
</protein>
<dbReference type="RefSeq" id="WP_044412166.1">
    <property type="nucleotide sequence ID" value="NZ_JXXE01000289.1"/>
</dbReference>
<dbReference type="InterPro" id="IPR001789">
    <property type="entry name" value="Sig_transdc_resp-reg_receiver"/>
</dbReference>
<sequence>MNSQGPESAVLDGAADRLIGLLSLLVIDDDPIQRVLIASAAAKAGYEVTEATSCAEGIAKIQARNFSCVTLDLRLEDGDGSDVLRAMAAAHYQGPVIVISGMDARRRSASRALARALGMKLLHSFPKPIDLAALRISLANLRSGVAGLPIVHSWGEVCGPRFEEQS</sequence>
<evidence type="ECO:0000256" key="1">
    <source>
        <dbReference type="ARBA" id="ARBA00022553"/>
    </source>
</evidence>
<gene>
    <name evidence="6" type="ORF">OO17_14595</name>
</gene>
<evidence type="ECO:0000256" key="2">
    <source>
        <dbReference type="ARBA" id="ARBA00023015"/>
    </source>
</evidence>
<evidence type="ECO:0000313" key="6">
    <source>
        <dbReference type="EMBL" id="KIZ41637.1"/>
    </source>
</evidence>
<evidence type="ECO:0000256" key="4">
    <source>
        <dbReference type="PROSITE-ProRule" id="PRU00169"/>
    </source>
</evidence>
<evidence type="ECO:0000256" key="3">
    <source>
        <dbReference type="ARBA" id="ARBA00023163"/>
    </source>
</evidence>
<feature type="modified residue" description="4-aspartylphosphate" evidence="4">
    <location>
        <position position="72"/>
    </location>
</feature>
<dbReference type="PROSITE" id="PS50110">
    <property type="entry name" value="RESPONSE_REGULATORY"/>
    <property type="match status" value="1"/>
</dbReference>
<proteinExistence type="predicted"/>
<feature type="domain" description="Response regulatory" evidence="5">
    <location>
        <begin position="23"/>
        <end position="142"/>
    </location>
</feature>
<organism evidence="6 7">
    <name type="scientific">Rhodopseudomonas palustris</name>
    <dbReference type="NCBI Taxonomy" id="1076"/>
    <lineage>
        <taxon>Bacteria</taxon>
        <taxon>Pseudomonadati</taxon>
        <taxon>Pseudomonadota</taxon>
        <taxon>Alphaproteobacteria</taxon>
        <taxon>Hyphomicrobiales</taxon>
        <taxon>Nitrobacteraceae</taxon>
        <taxon>Rhodopseudomonas</taxon>
    </lineage>
</organism>
<dbReference type="GO" id="GO:0000160">
    <property type="term" value="P:phosphorelay signal transduction system"/>
    <property type="evidence" value="ECO:0007669"/>
    <property type="project" value="InterPro"/>
</dbReference>
<evidence type="ECO:0000259" key="5">
    <source>
        <dbReference type="PROSITE" id="PS50110"/>
    </source>
</evidence>
<name>A0A0D7EQ88_RHOPL</name>
<dbReference type="PANTHER" id="PTHR44591:SF3">
    <property type="entry name" value="RESPONSE REGULATORY DOMAIN-CONTAINING PROTEIN"/>
    <property type="match status" value="1"/>
</dbReference>
<dbReference type="SUPFAM" id="SSF52172">
    <property type="entry name" value="CheY-like"/>
    <property type="match status" value="1"/>
</dbReference>
<dbReference type="Proteomes" id="UP000032515">
    <property type="component" value="Unassembled WGS sequence"/>
</dbReference>
<dbReference type="OrthoDB" id="5181538at2"/>
<dbReference type="EMBL" id="JXXE01000289">
    <property type="protein sequence ID" value="KIZ41637.1"/>
    <property type="molecule type" value="Genomic_DNA"/>
</dbReference>
<dbReference type="Pfam" id="PF00072">
    <property type="entry name" value="Response_reg"/>
    <property type="match status" value="1"/>
</dbReference>
<keyword evidence="2" id="KW-0805">Transcription regulation</keyword>
<keyword evidence="1 4" id="KW-0597">Phosphoprotein</keyword>
<accession>A0A0D7EQ88</accession>
<dbReference type="InterPro" id="IPR050595">
    <property type="entry name" value="Bact_response_regulator"/>
</dbReference>
<reference evidence="6 7" key="1">
    <citation type="submission" date="2014-11" db="EMBL/GenBank/DDBJ databases">
        <title>Genomics and ecophysiology of heterotrophic nitrogen fixing bacteria isolated from estuarine surface water.</title>
        <authorList>
            <person name="Bentzon-Tilia M."/>
            <person name="Severin I."/>
            <person name="Hansen L.H."/>
            <person name="Riemann L."/>
        </authorList>
    </citation>
    <scope>NUCLEOTIDE SEQUENCE [LARGE SCALE GENOMIC DNA]</scope>
    <source>
        <strain evidence="6 7">BAL398</strain>
    </source>
</reference>
<dbReference type="SMART" id="SM00448">
    <property type="entry name" value="REC"/>
    <property type="match status" value="1"/>
</dbReference>
<evidence type="ECO:0000313" key="7">
    <source>
        <dbReference type="Proteomes" id="UP000032515"/>
    </source>
</evidence>
<comment type="caution">
    <text evidence="6">The sequence shown here is derived from an EMBL/GenBank/DDBJ whole genome shotgun (WGS) entry which is preliminary data.</text>
</comment>